<dbReference type="HOGENOM" id="CLU_1332193_0_0_1"/>
<sequence length="206" mass="22941">MTQTPGSFIDQSDRSDGSLTDDVAERSLDPRPDPHQASATPSRSFQRTGNLSADGKTIFRPSSETSEDILEDENDSYVEAFLEYSKTEEFQTDFDGPVISTSVHYWQHVEVTTNHQDLGDQNTTNEFDSLLVDPAIEQLAEPYTSVTQITQQTPIVIDDNDVNMDYLSRGTNPTTTIPESHLDHMRSVADNQDPDAVITTLGTWPL</sequence>
<dbReference type="Proteomes" id="UP000001072">
    <property type="component" value="Unassembled WGS sequence"/>
</dbReference>
<name>F4S217_MELLP</name>
<dbReference type="KEGG" id="mlr:MELLADRAFT_111101"/>
<dbReference type="InParanoid" id="F4S217"/>
<evidence type="ECO:0000256" key="1">
    <source>
        <dbReference type="SAM" id="MobiDB-lite"/>
    </source>
</evidence>
<keyword evidence="3" id="KW-1185">Reference proteome</keyword>
<reference evidence="3" key="1">
    <citation type="journal article" date="2011" name="Proc. Natl. Acad. Sci. U.S.A.">
        <title>Obligate biotrophy features unraveled by the genomic analysis of rust fungi.</title>
        <authorList>
            <person name="Duplessis S."/>
            <person name="Cuomo C.A."/>
            <person name="Lin Y.-C."/>
            <person name="Aerts A."/>
            <person name="Tisserant E."/>
            <person name="Veneault-Fourrey C."/>
            <person name="Joly D.L."/>
            <person name="Hacquard S."/>
            <person name="Amselem J."/>
            <person name="Cantarel B.L."/>
            <person name="Chiu R."/>
            <person name="Coutinho P.M."/>
            <person name="Feau N."/>
            <person name="Field M."/>
            <person name="Frey P."/>
            <person name="Gelhaye E."/>
            <person name="Goldberg J."/>
            <person name="Grabherr M.G."/>
            <person name="Kodira C.D."/>
            <person name="Kohler A."/>
            <person name="Kuees U."/>
            <person name="Lindquist E.A."/>
            <person name="Lucas S.M."/>
            <person name="Mago R."/>
            <person name="Mauceli E."/>
            <person name="Morin E."/>
            <person name="Murat C."/>
            <person name="Pangilinan J.L."/>
            <person name="Park R."/>
            <person name="Pearson M."/>
            <person name="Quesneville H."/>
            <person name="Rouhier N."/>
            <person name="Sakthikumar S."/>
            <person name="Salamov A.A."/>
            <person name="Schmutz J."/>
            <person name="Selles B."/>
            <person name="Shapiro H."/>
            <person name="Tanguay P."/>
            <person name="Tuskan G.A."/>
            <person name="Henrissat B."/>
            <person name="Van de Peer Y."/>
            <person name="Rouze P."/>
            <person name="Ellis J.G."/>
            <person name="Dodds P.N."/>
            <person name="Schein J.E."/>
            <person name="Zhong S."/>
            <person name="Hamelin R.C."/>
            <person name="Grigoriev I.V."/>
            <person name="Szabo L.J."/>
            <person name="Martin F."/>
        </authorList>
    </citation>
    <scope>NUCLEOTIDE SEQUENCE [LARGE SCALE GENOMIC DNA]</scope>
    <source>
        <strain evidence="3">98AG31 / pathotype 3-4-7</strain>
    </source>
</reference>
<accession>F4S217</accession>
<evidence type="ECO:0000313" key="2">
    <source>
        <dbReference type="EMBL" id="EGG01285.1"/>
    </source>
</evidence>
<proteinExistence type="predicted"/>
<feature type="region of interest" description="Disordered" evidence="1">
    <location>
        <begin position="1"/>
        <end position="71"/>
    </location>
</feature>
<gene>
    <name evidence="2" type="ORF">MELLADRAFT_111101</name>
</gene>
<feature type="compositionally biased region" description="Basic and acidic residues" evidence="1">
    <location>
        <begin position="23"/>
        <end position="34"/>
    </location>
</feature>
<dbReference type="AlphaFoldDB" id="F4S217"/>
<dbReference type="GeneID" id="18924276"/>
<feature type="compositionally biased region" description="Polar residues" evidence="1">
    <location>
        <begin position="37"/>
        <end position="51"/>
    </location>
</feature>
<dbReference type="VEuPathDB" id="FungiDB:MELLADRAFT_111101"/>
<evidence type="ECO:0000313" key="3">
    <source>
        <dbReference type="Proteomes" id="UP000001072"/>
    </source>
</evidence>
<feature type="compositionally biased region" description="Polar residues" evidence="1">
    <location>
        <begin position="1"/>
        <end position="10"/>
    </location>
</feature>
<organism evidence="3">
    <name type="scientific">Melampsora larici-populina (strain 98AG31 / pathotype 3-4-7)</name>
    <name type="common">Poplar leaf rust fungus</name>
    <dbReference type="NCBI Taxonomy" id="747676"/>
    <lineage>
        <taxon>Eukaryota</taxon>
        <taxon>Fungi</taxon>
        <taxon>Dikarya</taxon>
        <taxon>Basidiomycota</taxon>
        <taxon>Pucciniomycotina</taxon>
        <taxon>Pucciniomycetes</taxon>
        <taxon>Pucciniales</taxon>
        <taxon>Melampsoraceae</taxon>
        <taxon>Melampsora</taxon>
    </lineage>
</organism>
<protein>
    <submittedName>
        <fullName evidence="2">Uncharacterized protein</fullName>
    </submittedName>
</protein>
<dbReference type="RefSeq" id="XP_007415386.1">
    <property type="nucleotide sequence ID" value="XM_007415324.1"/>
</dbReference>
<dbReference type="EMBL" id="GL883139">
    <property type="protein sequence ID" value="EGG01285.1"/>
    <property type="molecule type" value="Genomic_DNA"/>
</dbReference>